<evidence type="ECO:0000256" key="4">
    <source>
        <dbReference type="ARBA" id="ARBA00023242"/>
    </source>
</evidence>
<comment type="subunit">
    <text evidence="5">Component of the THO subcomplex, which is composed of THOC1, THOC2, THOC3, THOC5, THOC6 and THOC7. The THO subcomplex interacts with DDX39B to form the THO-DDX39B complex which multimerizes into a 28-subunit tetrameric assembly. Component of the transcription/export (TREX) complex at least composed of ALYREF/THOC4, DDX39B, SARNP/CIP29, CHTOP and the THO subcomplex; in the complex interacts with THOC1, THOC3, THOC5, THOC7 and DDX39B. TREX seems to have a dynamic structure involving ATP-dependent remodeling. Interacts with POLDIP3 and ZC3H11A.</text>
</comment>
<dbReference type="GO" id="GO:0006406">
    <property type="term" value="P:mRNA export from nucleus"/>
    <property type="evidence" value="ECO:0007669"/>
    <property type="project" value="InterPro"/>
</dbReference>
<dbReference type="GO" id="GO:0003729">
    <property type="term" value="F:mRNA binding"/>
    <property type="evidence" value="ECO:0007669"/>
    <property type="project" value="TreeGrafter"/>
</dbReference>
<comment type="caution">
    <text evidence="10">The sequence shown here is derived from an EMBL/GenBank/DDBJ whole genome shotgun (WGS) entry which is preliminary data.</text>
</comment>
<dbReference type="GO" id="GO:0006397">
    <property type="term" value="P:mRNA processing"/>
    <property type="evidence" value="ECO:0007669"/>
    <property type="project" value="InterPro"/>
</dbReference>
<sequence>MALLLSEEVLKKWDRSGRTDFISEAKTVLSEETDENLNQFGKAIWELISRGLDGTLRRESIVSTIGEIVASNIAAAGVIADILNVVDIETACEGDSSKRDKFCSITRDVEQHLNEKLLKERLEIDTLQDVGTVRNKSFYTKFIKVKTKLYYKQRKFNLLREESEGYAKLITELSQEITDEVTPEYILEVIKSLIGCFNLDPNRVLDVILESFECRPQHDEFFVPLIRSYMGDRKLLSEVLGYKFTLYHKGIKEAAKPDSEPLCTPTSLYTVTALMLKHDVVSLDDIYGWLLPEDKHICTIWEKEMADAKEFVRKLNIISTKDKEEPTDEPEPPKQTVNVNQKFGLCEALCRVGAWTHVQKMFERIPETCLMSQACVASALCELLHLLIEPVYRNNLGTLNGVVKMSSNALKNLPSSPKPAQTFADLKEMVMPMLLSLGPSLHLDPVLLCKVIRVLKASLTTGKKENMQSKAMYFDIITILDEVLLPSLSYLESNCSIAEEIWSLLKLFPYQQRYCLYIRWKNESHSKHPALMMKRGDALKKIKNIMKRVSKENVKPVGRSIGKLTHSSPGFLFDYVVTQIQVYDNLINPVVDSLKYLTSLSYDVLGCCLVEALSQADKKRFKHDGTSISLWLQSLASFCGAVFKKYPIDLAGLLQYVANQLLAQKSLDLLIVKEIVHKMAGVEAAEELTSDQLEATCGGELLRGEASNYVVTKNTKKSSNRLKESLTEHNLAVPLCLLMAQQRYCVVYKETEQSHLKLVGKLFDQCQDTLVQYGTFLASSLNIEEYNSRLPPISNLLSKYYIHSDVAFFLARPMFNHAINNQVDILRKSRSSQKSLTVAEKHELYIEACELILNPVVDSVKPLHPPKVWEDISPNFIVTFWSLTSYDLYVPAEAYQREVDKLKQQAHQQSDSKDGSSTKNKREQEKTLAMVERLQEEWKKHNEHVDKVMARLKKEKDTWFLSRSAKSAKNETITQFLQLCVFPRCTFTAPDALYCAKFVEVIHSLKATNFTTLLCYDRIFCDITYMVTSCTENEANRLGRFLCAMLDTVTRWHKSKETYDDECANFPGFVTKFKVSNQFSDANDHVGYENYRHVCHKWHYKITKALVVCLDSKDYVQIRNSLIILIKILPHFPVLVKLYHIIDARIEKVRSEEKDKRQDLYILATSYSGQLKARSSKMIHEKDFHLVSEKRAGETSKSEANASESASKKSEANGTSSDSKKLIVVTTQVGSKSSRKVEATSSRESQKKEEKKDDGDRRTKERRESPTSNKWERDRYDEGSSRHRDNADAEVSSLSNSSPTASRLSQEPDPDVKRRKIEAPSKRSEADDKADKKDKSKAKSSREEEKDSRKERKTGRKRERGEEGASTSDSTKRRKDEERKAQNGDQDPRPRFSRERSPYSRERSYDERDKQYPFHQRQIIFF</sequence>
<dbReference type="EMBL" id="CADEPI010000003">
    <property type="protein sequence ID" value="CAB3360322.1"/>
    <property type="molecule type" value="Genomic_DNA"/>
</dbReference>
<evidence type="ECO:0000256" key="6">
    <source>
        <dbReference type="SAM" id="MobiDB-lite"/>
    </source>
</evidence>
<dbReference type="GO" id="GO:0000445">
    <property type="term" value="C:THO complex part of transcription export complex"/>
    <property type="evidence" value="ECO:0007669"/>
    <property type="project" value="TreeGrafter"/>
</dbReference>
<evidence type="ECO:0000256" key="3">
    <source>
        <dbReference type="ARBA" id="ARBA00019596"/>
    </source>
</evidence>
<dbReference type="OrthoDB" id="29024at2759"/>
<accession>A0A8S1BLV3</accession>
<dbReference type="Proteomes" id="UP000494165">
    <property type="component" value="Unassembled WGS sequence"/>
</dbReference>
<evidence type="ECO:0000259" key="9">
    <source>
        <dbReference type="Pfam" id="PF16134"/>
    </source>
</evidence>
<evidence type="ECO:0000256" key="2">
    <source>
        <dbReference type="ARBA" id="ARBA00007857"/>
    </source>
</evidence>
<organism evidence="10 11">
    <name type="scientific">Cloeon dipterum</name>
    <dbReference type="NCBI Taxonomy" id="197152"/>
    <lineage>
        <taxon>Eukaryota</taxon>
        <taxon>Metazoa</taxon>
        <taxon>Ecdysozoa</taxon>
        <taxon>Arthropoda</taxon>
        <taxon>Hexapoda</taxon>
        <taxon>Insecta</taxon>
        <taxon>Pterygota</taxon>
        <taxon>Palaeoptera</taxon>
        <taxon>Ephemeroptera</taxon>
        <taxon>Pisciforma</taxon>
        <taxon>Baetidae</taxon>
        <taxon>Cloeon</taxon>
    </lineage>
</organism>
<comment type="subcellular location">
    <subcellularLocation>
        <location evidence="1">Nucleus</location>
    </subcellularLocation>
</comment>
<feature type="compositionally biased region" description="Basic and acidic residues" evidence="6">
    <location>
        <begin position="910"/>
        <end position="926"/>
    </location>
</feature>
<comment type="similarity">
    <text evidence="2">Belongs to the THOC2 family.</text>
</comment>
<feature type="domain" description="THO complex subunitTHOC2 C-terminal" evidence="7">
    <location>
        <begin position="869"/>
        <end position="1171"/>
    </location>
</feature>
<dbReference type="InterPro" id="IPR021726">
    <property type="entry name" value="THO_THOC2_N"/>
</dbReference>
<gene>
    <name evidence="10" type="ORF">CLODIP_2_CD08829</name>
</gene>
<feature type="compositionally biased region" description="Basic and acidic residues" evidence="6">
    <location>
        <begin position="1317"/>
        <end position="1334"/>
    </location>
</feature>
<feature type="domain" description="THO complex subunit 2 N-terminal" evidence="9">
    <location>
        <begin position="420"/>
        <end position="559"/>
    </location>
</feature>
<evidence type="ECO:0000259" key="8">
    <source>
        <dbReference type="Pfam" id="PF11732"/>
    </source>
</evidence>
<feature type="domain" description="THO complex subunit 2 N-terminal" evidence="9">
    <location>
        <begin position="5"/>
        <end position="394"/>
    </location>
</feature>
<reference evidence="10 11" key="1">
    <citation type="submission" date="2020-04" db="EMBL/GenBank/DDBJ databases">
        <authorList>
            <person name="Alioto T."/>
            <person name="Alioto T."/>
            <person name="Gomez Garrido J."/>
        </authorList>
    </citation>
    <scope>NUCLEOTIDE SEQUENCE [LARGE SCALE GENOMIC DNA]</scope>
</reference>
<name>A0A8S1BLV3_9INSE</name>
<feature type="compositionally biased region" description="Basic and acidic residues" evidence="6">
    <location>
        <begin position="1244"/>
        <end position="1287"/>
    </location>
</feature>
<dbReference type="InterPro" id="IPR021418">
    <property type="entry name" value="THO_THOC2_C"/>
</dbReference>
<feature type="region of interest" description="Disordered" evidence="6">
    <location>
        <begin position="900"/>
        <end position="926"/>
    </location>
</feature>
<dbReference type="Pfam" id="PF11732">
    <property type="entry name" value="Thoc2"/>
    <property type="match status" value="1"/>
</dbReference>
<proteinExistence type="inferred from homology"/>
<dbReference type="PANTHER" id="PTHR21597">
    <property type="entry name" value="THO2 PROTEIN"/>
    <property type="match status" value="1"/>
</dbReference>
<dbReference type="InterPro" id="IPR032302">
    <property type="entry name" value="THOC2_N"/>
</dbReference>
<dbReference type="Pfam" id="PF11262">
    <property type="entry name" value="Tho2"/>
    <property type="match status" value="1"/>
</dbReference>
<evidence type="ECO:0000256" key="1">
    <source>
        <dbReference type="ARBA" id="ARBA00004123"/>
    </source>
</evidence>
<feature type="compositionally biased region" description="Polar residues" evidence="6">
    <location>
        <begin position="1292"/>
        <end position="1305"/>
    </location>
</feature>
<protein>
    <recommendedName>
        <fullName evidence="3">THO complex subunit 2</fullName>
    </recommendedName>
</protein>
<keyword evidence="11" id="KW-1185">Reference proteome</keyword>
<evidence type="ECO:0000259" key="7">
    <source>
        <dbReference type="Pfam" id="PF11262"/>
    </source>
</evidence>
<feature type="compositionally biased region" description="Basic and acidic residues" evidence="6">
    <location>
        <begin position="1370"/>
        <end position="1412"/>
    </location>
</feature>
<dbReference type="Pfam" id="PF16134">
    <property type="entry name" value="THOC2_N"/>
    <property type="match status" value="2"/>
</dbReference>
<keyword evidence="4" id="KW-0539">Nucleus</keyword>
<dbReference type="InterPro" id="IPR040007">
    <property type="entry name" value="Tho2"/>
</dbReference>
<feature type="domain" description="THO complex subunitTHOC2 N-terminal" evidence="8">
    <location>
        <begin position="561"/>
        <end position="636"/>
    </location>
</feature>
<evidence type="ECO:0000256" key="5">
    <source>
        <dbReference type="ARBA" id="ARBA00047033"/>
    </source>
</evidence>
<evidence type="ECO:0000313" key="11">
    <source>
        <dbReference type="Proteomes" id="UP000494165"/>
    </source>
</evidence>
<feature type="compositionally biased region" description="Basic and acidic residues" evidence="6">
    <location>
        <begin position="1340"/>
        <end position="1350"/>
    </location>
</feature>
<evidence type="ECO:0000313" key="10">
    <source>
        <dbReference type="EMBL" id="CAB3360322.1"/>
    </source>
</evidence>
<feature type="region of interest" description="Disordered" evidence="6">
    <location>
        <begin position="1189"/>
        <end position="1422"/>
    </location>
</feature>
<dbReference type="PANTHER" id="PTHR21597:SF0">
    <property type="entry name" value="THO COMPLEX SUBUNIT 2"/>
    <property type="match status" value="1"/>
</dbReference>